<comment type="caution">
    <text evidence="1">The sequence shown here is derived from an EMBL/GenBank/DDBJ whole genome shotgun (WGS) entry which is preliminary data.</text>
</comment>
<dbReference type="PANTHER" id="PTHR30565">
    <property type="entry name" value="PROTEIN YCIF"/>
    <property type="match status" value="1"/>
</dbReference>
<sequence length="187" mass="21645">MLDKERVMRNSLFEVFTTVLRDLFDVENQLIALLPKMIKESLHPELKSALTTHLIETQDQKKRLQFILKSLHANTSEIICKSMRELIKEVEEIITRFPTPSSLKDVYLIILCQKIKHYEIASYGSARALARHLSNFSTEQIDFEEIADTLQYSLDEETRFDETLTDLAEGGFFSRGINDEAELESTQ</sequence>
<protein>
    <submittedName>
        <fullName evidence="1">Protein YciF</fullName>
    </submittedName>
</protein>
<dbReference type="SUPFAM" id="SSF47240">
    <property type="entry name" value="Ferritin-like"/>
    <property type="match status" value="1"/>
</dbReference>
<organism evidence="1 2">
    <name type="scientific">Candidatus Protochlamydia amoebophila</name>
    <dbReference type="NCBI Taxonomy" id="362787"/>
    <lineage>
        <taxon>Bacteria</taxon>
        <taxon>Pseudomonadati</taxon>
        <taxon>Chlamydiota</taxon>
        <taxon>Chlamydiia</taxon>
        <taxon>Parachlamydiales</taxon>
        <taxon>Parachlamydiaceae</taxon>
        <taxon>Candidatus Protochlamydia</taxon>
    </lineage>
</organism>
<dbReference type="Proteomes" id="UP000031465">
    <property type="component" value="Unassembled WGS sequence"/>
</dbReference>
<dbReference type="EMBL" id="JSAN01000092">
    <property type="protein sequence ID" value="KIC71367.1"/>
    <property type="molecule type" value="Genomic_DNA"/>
</dbReference>
<dbReference type="PANTHER" id="PTHR30565:SF9">
    <property type="entry name" value="PROTEIN YCIF"/>
    <property type="match status" value="1"/>
</dbReference>
<dbReference type="AlphaFoldDB" id="A0A0C1JVT5"/>
<proteinExistence type="predicted"/>
<dbReference type="Gene3D" id="1.20.1260.10">
    <property type="match status" value="1"/>
</dbReference>
<evidence type="ECO:0000313" key="2">
    <source>
        <dbReference type="Proteomes" id="UP000031465"/>
    </source>
</evidence>
<dbReference type="PATRIC" id="fig|362787.3.peg.1440"/>
<name>A0A0C1JVT5_9BACT</name>
<gene>
    <name evidence="1" type="primary">yciF_2</name>
    <name evidence="1" type="ORF">DB44_DT00020</name>
</gene>
<reference evidence="1 2" key="1">
    <citation type="journal article" date="2014" name="Mol. Biol. Evol.">
        <title>Massive expansion of Ubiquitination-related gene families within the Chlamydiae.</title>
        <authorList>
            <person name="Domman D."/>
            <person name="Collingro A."/>
            <person name="Lagkouvardos I."/>
            <person name="Gehre L."/>
            <person name="Weinmaier T."/>
            <person name="Rattei T."/>
            <person name="Subtil A."/>
            <person name="Horn M."/>
        </authorList>
    </citation>
    <scope>NUCLEOTIDE SEQUENCE [LARGE SCALE GENOMIC DNA]</scope>
    <source>
        <strain evidence="1 2">EI2</strain>
    </source>
</reference>
<dbReference type="InterPro" id="IPR010287">
    <property type="entry name" value="DUF892_YciF-like"/>
</dbReference>
<dbReference type="InterPro" id="IPR012347">
    <property type="entry name" value="Ferritin-like"/>
</dbReference>
<dbReference type="CDD" id="cd07909">
    <property type="entry name" value="YciF"/>
    <property type="match status" value="1"/>
</dbReference>
<evidence type="ECO:0000313" key="1">
    <source>
        <dbReference type="EMBL" id="KIC71367.1"/>
    </source>
</evidence>
<dbReference type="InterPro" id="IPR009078">
    <property type="entry name" value="Ferritin-like_SF"/>
</dbReference>
<dbReference type="Pfam" id="PF05974">
    <property type="entry name" value="DUF892"/>
    <property type="match status" value="1"/>
</dbReference>
<dbReference type="InterPro" id="IPR047114">
    <property type="entry name" value="YciF"/>
</dbReference>
<accession>A0A0C1JVT5</accession>